<proteinExistence type="predicted"/>
<dbReference type="Proteomes" id="UP001500902">
    <property type="component" value="Unassembled WGS sequence"/>
</dbReference>
<name>A0ABP7CZ17_9ACTN</name>
<gene>
    <name evidence="1" type="ORF">GCM10022224_075460</name>
</gene>
<accession>A0ABP7CZ17</accession>
<sequence length="329" mass="35064">MSVTTRLGWDIVTLRSAYAEVEVLPGKGGDILSVRRPSDGVNLLWSTPWGLRPRGALSAATDSEGRLMEAYPGGWQTVFPNGGNAASAQGTTWGMHGEAWLAPFDWHLDASATTIEMTAELVHSPFRILKRITVDGPRVAVTETITHRGGHSVDVMWSHHPAFGPPFLSADCVIDSTATHLTVDAVPPGGPTDVQPGATGTWPHVASRPGGEPADLRRVPHPRAGVSRMAYLSGFPTGLVTLRNTRLDLGARLEWNATLMPYAWYWLEAAGTPGFPWYQGVYVLGIEPATSIPGLGIEQAQAAGTTISFTPGTTRTAEIALTLTDGAGR</sequence>
<dbReference type="InterPro" id="IPR027839">
    <property type="entry name" value="DUF4432"/>
</dbReference>
<reference evidence="2" key="1">
    <citation type="journal article" date="2019" name="Int. J. Syst. Evol. Microbiol.">
        <title>The Global Catalogue of Microorganisms (GCM) 10K type strain sequencing project: providing services to taxonomists for standard genome sequencing and annotation.</title>
        <authorList>
            <consortium name="The Broad Institute Genomics Platform"/>
            <consortium name="The Broad Institute Genome Sequencing Center for Infectious Disease"/>
            <person name="Wu L."/>
            <person name="Ma J."/>
        </authorList>
    </citation>
    <scope>NUCLEOTIDE SEQUENCE [LARGE SCALE GENOMIC DNA]</scope>
    <source>
        <strain evidence="2">JCM 16904</strain>
    </source>
</reference>
<protein>
    <recommendedName>
        <fullName evidence="3">Galactose mutarotase</fullName>
    </recommendedName>
</protein>
<comment type="caution">
    <text evidence="1">The sequence shown here is derived from an EMBL/GenBank/DDBJ whole genome shotgun (WGS) entry which is preliminary data.</text>
</comment>
<dbReference type="EMBL" id="BAAAZP010000152">
    <property type="protein sequence ID" value="GAA3698372.1"/>
    <property type="molecule type" value="Genomic_DNA"/>
</dbReference>
<dbReference type="Pfam" id="PF14486">
    <property type="entry name" value="DUF4432"/>
    <property type="match status" value="1"/>
</dbReference>
<evidence type="ECO:0008006" key="3">
    <source>
        <dbReference type="Google" id="ProtNLM"/>
    </source>
</evidence>
<dbReference type="InterPro" id="IPR011013">
    <property type="entry name" value="Gal_mutarotase_sf_dom"/>
</dbReference>
<evidence type="ECO:0000313" key="1">
    <source>
        <dbReference type="EMBL" id="GAA3698372.1"/>
    </source>
</evidence>
<dbReference type="RefSeq" id="WP_344889303.1">
    <property type="nucleotide sequence ID" value="NZ_BAAAZP010000152.1"/>
</dbReference>
<evidence type="ECO:0000313" key="2">
    <source>
        <dbReference type="Proteomes" id="UP001500902"/>
    </source>
</evidence>
<dbReference type="Gene3D" id="2.70.98.10">
    <property type="match status" value="1"/>
</dbReference>
<organism evidence="1 2">
    <name type="scientific">Nonomuraea antimicrobica</name>
    <dbReference type="NCBI Taxonomy" id="561173"/>
    <lineage>
        <taxon>Bacteria</taxon>
        <taxon>Bacillati</taxon>
        <taxon>Actinomycetota</taxon>
        <taxon>Actinomycetes</taxon>
        <taxon>Streptosporangiales</taxon>
        <taxon>Streptosporangiaceae</taxon>
        <taxon>Nonomuraea</taxon>
    </lineage>
</organism>
<dbReference type="SUPFAM" id="SSF74650">
    <property type="entry name" value="Galactose mutarotase-like"/>
    <property type="match status" value="1"/>
</dbReference>
<dbReference type="InterPro" id="IPR014718">
    <property type="entry name" value="GH-type_carb-bd"/>
</dbReference>
<keyword evidence="2" id="KW-1185">Reference proteome</keyword>